<reference evidence="2 3" key="1">
    <citation type="journal article" date="2020" name="G3 (Bethesda)">
        <title>Improved Reference Genome for Cyclotella cryptica CCMP332, a Model for Cell Wall Morphogenesis, Salinity Adaptation, and Lipid Production in Diatoms (Bacillariophyta).</title>
        <authorList>
            <person name="Roberts W.R."/>
            <person name="Downey K.M."/>
            <person name="Ruck E.C."/>
            <person name="Traller J.C."/>
            <person name="Alverson A.J."/>
        </authorList>
    </citation>
    <scope>NUCLEOTIDE SEQUENCE [LARGE SCALE GENOMIC DNA]</scope>
    <source>
        <strain evidence="2 3">CCMP332</strain>
    </source>
</reference>
<dbReference type="EMBL" id="JABMIG020000056">
    <property type="protein sequence ID" value="KAL3797271.1"/>
    <property type="molecule type" value="Genomic_DNA"/>
</dbReference>
<proteinExistence type="predicted"/>
<feature type="region of interest" description="Disordered" evidence="1">
    <location>
        <begin position="1"/>
        <end position="23"/>
    </location>
</feature>
<organism evidence="2 3">
    <name type="scientific">Cyclotella cryptica</name>
    <dbReference type="NCBI Taxonomy" id="29204"/>
    <lineage>
        <taxon>Eukaryota</taxon>
        <taxon>Sar</taxon>
        <taxon>Stramenopiles</taxon>
        <taxon>Ochrophyta</taxon>
        <taxon>Bacillariophyta</taxon>
        <taxon>Coscinodiscophyceae</taxon>
        <taxon>Thalassiosirophycidae</taxon>
        <taxon>Stephanodiscales</taxon>
        <taxon>Stephanodiscaceae</taxon>
        <taxon>Cyclotella</taxon>
    </lineage>
</organism>
<protein>
    <submittedName>
        <fullName evidence="2">Uncharacterized protein</fullName>
    </submittedName>
</protein>
<dbReference type="AlphaFoldDB" id="A0ABD3QCR0"/>
<feature type="compositionally biased region" description="Gly residues" evidence="1">
    <location>
        <begin position="62"/>
        <end position="80"/>
    </location>
</feature>
<evidence type="ECO:0000313" key="3">
    <source>
        <dbReference type="Proteomes" id="UP001516023"/>
    </source>
</evidence>
<dbReference type="Proteomes" id="UP001516023">
    <property type="component" value="Unassembled WGS sequence"/>
</dbReference>
<accession>A0ABD3QCR0</accession>
<gene>
    <name evidence="2" type="ORF">HJC23_004563</name>
</gene>
<sequence>MPLAIVEEPSQGSGDGDSEPGHADIAVANGAVAKTLKRSPYLSEMTKTADSDLMALLSRPAGRGGGGRVTGGAAKTGGGGVDFLQLNRPELDGECASKVGVFTSR</sequence>
<comment type="caution">
    <text evidence="2">The sequence shown here is derived from an EMBL/GenBank/DDBJ whole genome shotgun (WGS) entry which is preliminary data.</text>
</comment>
<name>A0ABD3QCR0_9STRA</name>
<keyword evidence="3" id="KW-1185">Reference proteome</keyword>
<evidence type="ECO:0000313" key="2">
    <source>
        <dbReference type="EMBL" id="KAL3797271.1"/>
    </source>
</evidence>
<evidence type="ECO:0000256" key="1">
    <source>
        <dbReference type="SAM" id="MobiDB-lite"/>
    </source>
</evidence>
<feature type="region of interest" description="Disordered" evidence="1">
    <location>
        <begin position="58"/>
        <end position="80"/>
    </location>
</feature>